<dbReference type="Proteomes" id="UP001255246">
    <property type="component" value="Unassembled WGS sequence"/>
</dbReference>
<reference evidence="1 2" key="1">
    <citation type="submission" date="2023-09" db="EMBL/GenBank/DDBJ databases">
        <authorList>
            <person name="Rey-Velasco X."/>
        </authorList>
    </citation>
    <scope>NUCLEOTIDE SEQUENCE [LARGE SCALE GENOMIC DNA]</scope>
    <source>
        <strain evidence="1 2">F388</strain>
    </source>
</reference>
<sequence length="321" mass="36453">MSQPTIPLKLPQCDYPTVGDIQQHGLYNLQGELPFVDFELAHNFRSDKYTAIPLDGFDKPQILELAHIIASSFAINEPMNRHVHPPVKVPTEIINTKHLDALGNDPFGPWTTENILFWCIRLIMLTNPSQPIGSMEINEDLLRHSLMITDSHSKPIGGALNVTLPAQEDELRQDDPFLRAMFSYQDPILDFIHKQEHVAIHALIDKYPNFERALQVGKVGYIAMIARSAELPTEHTFELFAASFEQFQKQEYEYMLITGTNQWTGAACEALGAARIYFSPFRDKRRVAKAIEANKNEPYSSDGFISNKDSGLMIYALKLHR</sequence>
<dbReference type="RefSeq" id="WP_311352955.1">
    <property type="nucleotide sequence ID" value="NZ_JAVRHR010000003.1"/>
</dbReference>
<dbReference type="EMBL" id="JAVRHR010000003">
    <property type="protein sequence ID" value="MDT0608324.1"/>
    <property type="molecule type" value="Genomic_DNA"/>
</dbReference>
<gene>
    <name evidence="1" type="ORF">RM706_14855</name>
</gene>
<keyword evidence="2" id="KW-1185">Reference proteome</keyword>
<evidence type="ECO:0000313" key="2">
    <source>
        <dbReference type="Proteomes" id="UP001255246"/>
    </source>
</evidence>
<accession>A0ABU3AEA1</accession>
<comment type="caution">
    <text evidence="1">The sequence shown here is derived from an EMBL/GenBank/DDBJ whole genome shotgun (WGS) entry which is preliminary data.</text>
</comment>
<evidence type="ECO:0000313" key="1">
    <source>
        <dbReference type="EMBL" id="MDT0608324.1"/>
    </source>
</evidence>
<protein>
    <submittedName>
        <fullName evidence="1">Uncharacterized protein</fullName>
    </submittedName>
</protein>
<name>A0ABU3AEA1_9FLAO</name>
<organism evidence="1 2">
    <name type="scientific">Croceitalea rosinachiae</name>
    <dbReference type="NCBI Taxonomy" id="3075596"/>
    <lineage>
        <taxon>Bacteria</taxon>
        <taxon>Pseudomonadati</taxon>
        <taxon>Bacteroidota</taxon>
        <taxon>Flavobacteriia</taxon>
        <taxon>Flavobacteriales</taxon>
        <taxon>Flavobacteriaceae</taxon>
        <taxon>Croceitalea</taxon>
    </lineage>
</organism>
<proteinExistence type="predicted"/>